<name>A0A645FB62_9ZZZZ</name>
<organism evidence="1">
    <name type="scientific">bioreactor metagenome</name>
    <dbReference type="NCBI Taxonomy" id="1076179"/>
    <lineage>
        <taxon>unclassified sequences</taxon>
        <taxon>metagenomes</taxon>
        <taxon>ecological metagenomes</taxon>
    </lineage>
</organism>
<sequence length="85" mass="9705">MRKTISITNQDVLDQLEKQPNQSKYIEQLILADIDQNPLNADFVEKLVEKTVQKYLETGKVVTASKPMDEKVKSSIKKHGFGMLK</sequence>
<gene>
    <name evidence="1" type="ORF">SDC9_158461</name>
</gene>
<proteinExistence type="predicted"/>
<dbReference type="EMBL" id="VSSQ01057351">
    <property type="protein sequence ID" value="MPN11160.1"/>
    <property type="molecule type" value="Genomic_DNA"/>
</dbReference>
<comment type="caution">
    <text evidence="1">The sequence shown here is derived from an EMBL/GenBank/DDBJ whole genome shotgun (WGS) entry which is preliminary data.</text>
</comment>
<reference evidence="1" key="1">
    <citation type="submission" date="2019-08" db="EMBL/GenBank/DDBJ databases">
        <authorList>
            <person name="Kucharzyk K."/>
            <person name="Murdoch R.W."/>
            <person name="Higgins S."/>
            <person name="Loffler F."/>
        </authorList>
    </citation>
    <scope>NUCLEOTIDE SEQUENCE</scope>
</reference>
<evidence type="ECO:0000313" key="1">
    <source>
        <dbReference type="EMBL" id="MPN11160.1"/>
    </source>
</evidence>
<protein>
    <submittedName>
        <fullName evidence="1">Uncharacterized protein</fullName>
    </submittedName>
</protein>
<dbReference type="AlphaFoldDB" id="A0A645FB62"/>
<accession>A0A645FB62</accession>